<organism evidence="1 2">
    <name type="scientific">Cetraspora pellucida</name>
    <dbReference type="NCBI Taxonomy" id="1433469"/>
    <lineage>
        <taxon>Eukaryota</taxon>
        <taxon>Fungi</taxon>
        <taxon>Fungi incertae sedis</taxon>
        <taxon>Mucoromycota</taxon>
        <taxon>Glomeromycotina</taxon>
        <taxon>Glomeromycetes</taxon>
        <taxon>Diversisporales</taxon>
        <taxon>Gigasporaceae</taxon>
        <taxon>Cetraspora</taxon>
    </lineage>
</organism>
<dbReference type="AlphaFoldDB" id="A0A9N9NJH3"/>
<sequence>VVSIAIASSLLRIKGLNNEIKNSKVGIEESKLSIIILWLNSFNKHLADIKELELRKYTL</sequence>
<feature type="non-terminal residue" evidence="1">
    <location>
        <position position="1"/>
    </location>
</feature>
<evidence type="ECO:0000313" key="2">
    <source>
        <dbReference type="Proteomes" id="UP000789759"/>
    </source>
</evidence>
<proteinExistence type="predicted"/>
<evidence type="ECO:0000313" key="1">
    <source>
        <dbReference type="EMBL" id="CAG8735741.1"/>
    </source>
</evidence>
<name>A0A9N9NJH3_9GLOM</name>
<protein>
    <submittedName>
        <fullName evidence="1">2717_t:CDS:1</fullName>
    </submittedName>
</protein>
<comment type="caution">
    <text evidence="1">The sequence shown here is derived from an EMBL/GenBank/DDBJ whole genome shotgun (WGS) entry which is preliminary data.</text>
</comment>
<keyword evidence="2" id="KW-1185">Reference proteome</keyword>
<accession>A0A9N9NJH3</accession>
<gene>
    <name evidence="1" type="ORF">CPELLU_LOCUS13783</name>
</gene>
<reference evidence="1" key="1">
    <citation type="submission" date="2021-06" db="EMBL/GenBank/DDBJ databases">
        <authorList>
            <person name="Kallberg Y."/>
            <person name="Tangrot J."/>
            <person name="Rosling A."/>
        </authorList>
    </citation>
    <scope>NUCLEOTIDE SEQUENCE</scope>
    <source>
        <strain evidence="1">FL966</strain>
    </source>
</reference>
<dbReference type="EMBL" id="CAJVQA010015192">
    <property type="protein sequence ID" value="CAG8735741.1"/>
    <property type="molecule type" value="Genomic_DNA"/>
</dbReference>
<dbReference type="Proteomes" id="UP000789759">
    <property type="component" value="Unassembled WGS sequence"/>
</dbReference>